<evidence type="ECO:0000313" key="1">
    <source>
        <dbReference type="EMBL" id="AFC72587.1"/>
    </source>
</evidence>
<accession>A0AAI8AA63</accession>
<dbReference type="AlphaFoldDB" id="A0AAI8AA63"/>
<keyword evidence="2" id="KW-1185">Reference proteome</keyword>
<evidence type="ECO:0000313" key="2">
    <source>
        <dbReference type="Proteomes" id="UP000008006"/>
    </source>
</evidence>
<reference evidence="2" key="1">
    <citation type="submission" date="2012-02" db="EMBL/GenBank/DDBJ databases">
        <title>Complete genome sequence of Rickettsia rhipicephali strain 3-7-female6-CWPP.</title>
        <authorList>
            <person name="Johnson S.L."/>
            <person name="Munk A.C."/>
            <person name="Han S."/>
            <person name="Bruce D.C."/>
            <person name="Dasch G.A."/>
        </authorList>
    </citation>
    <scope>NUCLEOTIDE SEQUENCE [LARGE SCALE GENOMIC DNA]</scope>
    <source>
        <strain evidence="2">3-7-female6-CWPP</strain>
    </source>
</reference>
<dbReference type="EMBL" id="CP003342">
    <property type="protein sequence ID" value="AFC72587.1"/>
    <property type="molecule type" value="Genomic_DNA"/>
</dbReference>
<gene>
    <name evidence="1" type="ordered locus">MCC_05350</name>
</gene>
<protein>
    <submittedName>
        <fullName evidence="1">Uncharacterized protein</fullName>
    </submittedName>
</protein>
<name>A0AAI8AA63_RICR3</name>
<dbReference type="Proteomes" id="UP000008006">
    <property type="component" value="Chromosome"/>
</dbReference>
<dbReference type="KEGG" id="rre:MCC_05350"/>
<organism evidence="1 2">
    <name type="scientific">Rickettsia rhipicephali (strain 3-7-female6-CWPP)</name>
    <dbReference type="NCBI Taxonomy" id="1105113"/>
    <lineage>
        <taxon>Bacteria</taxon>
        <taxon>Pseudomonadati</taxon>
        <taxon>Pseudomonadota</taxon>
        <taxon>Alphaproteobacteria</taxon>
        <taxon>Rickettsiales</taxon>
        <taxon>Rickettsiaceae</taxon>
        <taxon>Rickettsieae</taxon>
        <taxon>Rickettsia</taxon>
        <taxon>spotted fever group</taxon>
    </lineage>
</organism>
<proteinExistence type="predicted"/>
<sequence length="144" mass="15443">MGEKVAKAYDPVDKLQQGAKIKEKGPPSPGLADKALNKIRTLPGGETAANVLEKTYKTLGSKAVRRAARIGGIAVSLVLNPTPVGVGLAALSLLAVAYNVGKETLEVKEDKRLDRKKKTLENIKANYVKQAELVVTTHIVKIYI</sequence>